<evidence type="ECO:0000259" key="17">
    <source>
        <dbReference type="SMART" id="SM00865"/>
    </source>
</evidence>
<dbReference type="InterPro" id="IPR023123">
    <property type="entry name" value="Tubulin_C"/>
</dbReference>
<keyword evidence="5" id="KW-0963">Cytoplasm</keyword>
<evidence type="ECO:0000256" key="7">
    <source>
        <dbReference type="ARBA" id="ARBA00022723"/>
    </source>
</evidence>
<keyword evidence="8 15" id="KW-0547">Nucleotide-binding</keyword>
<evidence type="ECO:0000256" key="11">
    <source>
        <dbReference type="ARBA" id="ARBA00023134"/>
    </source>
</evidence>
<dbReference type="GO" id="GO:0046872">
    <property type="term" value="F:metal ion binding"/>
    <property type="evidence" value="ECO:0007669"/>
    <property type="project" value="UniProtKB-KW"/>
</dbReference>
<dbReference type="InterPro" id="IPR037103">
    <property type="entry name" value="Tubulin/FtsZ-like_C"/>
</dbReference>
<gene>
    <name evidence="18" type="ORF">CHIRRI_LOCUS1733</name>
</gene>
<evidence type="ECO:0000256" key="6">
    <source>
        <dbReference type="ARBA" id="ARBA00022701"/>
    </source>
</evidence>
<evidence type="ECO:0000313" key="19">
    <source>
        <dbReference type="Proteomes" id="UP001153620"/>
    </source>
</evidence>
<organism evidence="18 19">
    <name type="scientific">Chironomus riparius</name>
    <dbReference type="NCBI Taxonomy" id="315576"/>
    <lineage>
        <taxon>Eukaryota</taxon>
        <taxon>Metazoa</taxon>
        <taxon>Ecdysozoa</taxon>
        <taxon>Arthropoda</taxon>
        <taxon>Hexapoda</taxon>
        <taxon>Insecta</taxon>
        <taxon>Pterygota</taxon>
        <taxon>Neoptera</taxon>
        <taxon>Endopterygota</taxon>
        <taxon>Diptera</taxon>
        <taxon>Nematocera</taxon>
        <taxon>Chironomoidea</taxon>
        <taxon>Chironomidae</taxon>
        <taxon>Chironominae</taxon>
        <taxon>Chironomus</taxon>
    </lineage>
</organism>
<dbReference type="InterPro" id="IPR008280">
    <property type="entry name" value="Tub_FtsZ_C"/>
</dbReference>
<keyword evidence="6 15" id="KW-0493">Microtubule</keyword>
<comment type="cofactor">
    <cofactor evidence="1">
        <name>Mg(2+)</name>
        <dbReference type="ChEBI" id="CHEBI:18420"/>
    </cofactor>
</comment>
<dbReference type="InterPro" id="IPR017975">
    <property type="entry name" value="Tubulin_CS"/>
</dbReference>
<evidence type="ECO:0000256" key="1">
    <source>
        <dbReference type="ARBA" id="ARBA00001946"/>
    </source>
</evidence>
<evidence type="ECO:0000256" key="13">
    <source>
        <dbReference type="ARBA" id="ARBA00034296"/>
    </source>
</evidence>
<keyword evidence="10" id="KW-0460">Magnesium</keyword>
<dbReference type="OrthoDB" id="1844at2759"/>
<evidence type="ECO:0000313" key="18">
    <source>
        <dbReference type="EMBL" id="CAG9798754.1"/>
    </source>
</evidence>
<dbReference type="Gene3D" id="3.30.1330.20">
    <property type="entry name" value="Tubulin/FtsZ, C-terminal domain"/>
    <property type="match status" value="1"/>
</dbReference>
<evidence type="ECO:0000256" key="8">
    <source>
        <dbReference type="ARBA" id="ARBA00022741"/>
    </source>
</evidence>
<protein>
    <recommendedName>
        <fullName evidence="15">Tubulin alpha chain</fullName>
    </recommendedName>
</protein>
<reference evidence="18" key="1">
    <citation type="submission" date="2022-01" db="EMBL/GenBank/DDBJ databases">
        <authorList>
            <person name="King R."/>
        </authorList>
    </citation>
    <scope>NUCLEOTIDE SEQUENCE</scope>
</reference>
<comment type="subunit">
    <text evidence="4 15">Dimer of alpha and beta chains. A typical microtubule is a hollow water-filled tube with an outer diameter of 25 nm and an inner diameter of 15 nM. Alpha-beta heterodimers associate head-to-tail to form protofilaments running lengthwise along the microtubule wall with the beta-tubulin subunit facing the microtubule plus end conferring a structural polarity. Microtubules usually have 13 protofilaments but different protofilament numbers can be found in some organisms and specialized cells.</text>
</comment>
<dbReference type="GO" id="GO:0007017">
    <property type="term" value="P:microtubule-based process"/>
    <property type="evidence" value="ECO:0007669"/>
    <property type="project" value="InterPro"/>
</dbReference>
<sequence>MTRISLKNLRLNGYVPDREVIQLYTGQAGVQIASACWELYCLEHGIHADGTMCQDNNIDNDSNAFFSSCYCHTTKTLKCVPRVIMADLEPIPIDEIRTGCYRSLFDPCTLITGKEDAASNYGRGYNHLGCELIDITLERIQRVVECCDCMQGFISFRSIGGGTGSGFGTLIQEKIADEYGKISRHEFNIFPSPKISPIIVEPYNALLATHYSMDYADCCILLDNEAIYDVCGSSLDVPNPTYTNLNRVISQVVSSCTASFRFSGAINVDMVEFQTNLVPYPRIHFPLCTYSPLIPNGKGAIADLSTQQITHCCFHPSSQLVKCDPRKGKYICCCMLYRGDVEPTEINFAIRDIKCKKALQFVEWSPTAFKIGINYQPPTCVPGGDLCPVNRAVCMLSNNSSIRCAWDRVYRKYCRLIKRSAFIHHYECEGIEKCDLIEASENVLALIKDYEEVEID</sequence>
<evidence type="ECO:0000256" key="5">
    <source>
        <dbReference type="ARBA" id="ARBA00022490"/>
    </source>
</evidence>
<dbReference type="InterPro" id="IPR018316">
    <property type="entry name" value="Tubulin/FtsZ_2-layer-sand-dom"/>
</dbReference>
<evidence type="ECO:0000256" key="15">
    <source>
        <dbReference type="RuleBase" id="RU000352"/>
    </source>
</evidence>
<dbReference type="EMBL" id="OU895877">
    <property type="protein sequence ID" value="CAG9798754.1"/>
    <property type="molecule type" value="Genomic_DNA"/>
</dbReference>
<dbReference type="SUPFAM" id="SSF52490">
    <property type="entry name" value="Tubulin nucleotide-binding domain-like"/>
    <property type="match status" value="1"/>
</dbReference>
<dbReference type="SMART" id="SM00865">
    <property type="entry name" value="Tubulin_C"/>
    <property type="match status" value="1"/>
</dbReference>
<dbReference type="GO" id="GO:0005874">
    <property type="term" value="C:microtubule"/>
    <property type="evidence" value="ECO:0007669"/>
    <property type="project" value="UniProtKB-KW"/>
</dbReference>
<evidence type="ECO:0000256" key="9">
    <source>
        <dbReference type="ARBA" id="ARBA00022801"/>
    </source>
</evidence>
<dbReference type="CDD" id="cd02186">
    <property type="entry name" value="alpha_tubulin"/>
    <property type="match status" value="1"/>
</dbReference>
<dbReference type="GO" id="GO:0005200">
    <property type="term" value="F:structural constituent of cytoskeleton"/>
    <property type="evidence" value="ECO:0007669"/>
    <property type="project" value="InterPro"/>
</dbReference>
<dbReference type="InterPro" id="IPR000217">
    <property type="entry name" value="Tubulin"/>
</dbReference>
<evidence type="ECO:0000256" key="4">
    <source>
        <dbReference type="ARBA" id="ARBA00011747"/>
    </source>
</evidence>
<comment type="catalytic activity">
    <reaction evidence="14">
        <text>GTP + H2O = GDP + phosphate + H(+)</text>
        <dbReference type="Rhea" id="RHEA:19669"/>
        <dbReference type="ChEBI" id="CHEBI:15377"/>
        <dbReference type="ChEBI" id="CHEBI:15378"/>
        <dbReference type="ChEBI" id="CHEBI:37565"/>
        <dbReference type="ChEBI" id="CHEBI:43474"/>
        <dbReference type="ChEBI" id="CHEBI:58189"/>
    </reaction>
    <physiologicalReaction direction="left-to-right" evidence="14">
        <dbReference type="Rhea" id="RHEA:19670"/>
    </physiologicalReaction>
</comment>
<evidence type="ECO:0000256" key="14">
    <source>
        <dbReference type="ARBA" id="ARBA00049117"/>
    </source>
</evidence>
<dbReference type="GO" id="GO:0005525">
    <property type="term" value="F:GTP binding"/>
    <property type="evidence" value="ECO:0007669"/>
    <property type="project" value="UniProtKB-UniRule"/>
</dbReference>
<comment type="subcellular location">
    <subcellularLocation>
        <location evidence="2">Cytoplasm</location>
        <location evidence="2">Cytoskeleton</location>
    </subcellularLocation>
</comment>
<dbReference type="InterPro" id="IPR036525">
    <property type="entry name" value="Tubulin/FtsZ_GTPase_sf"/>
</dbReference>
<dbReference type="FunFam" id="3.40.50.1440:FF:000011">
    <property type="entry name" value="Tubulin alpha chain"/>
    <property type="match status" value="1"/>
</dbReference>
<feature type="domain" description="Tubulin/FtsZ 2-layer sandwich" evidence="17">
    <location>
        <begin position="266"/>
        <end position="411"/>
    </location>
</feature>
<evidence type="ECO:0000256" key="12">
    <source>
        <dbReference type="ARBA" id="ARBA00023212"/>
    </source>
</evidence>
<dbReference type="PANTHER" id="PTHR11588">
    <property type="entry name" value="TUBULIN"/>
    <property type="match status" value="1"/>
</dbReference>
<dbReference type="InterPro" id="IPR002452">
    <property type="entry name" value="Alpha_tubulin"/>
</dbReference>
<keyword evidence="12" id="KW-0206">Cytoskeleton</keyword>
<keyword evidence="19" id="KW-1185">Reference proteome</keyword>
<name>A0A9N9RL22_9DIPT</name>
<comment type="function">
    <text evidence="13 15">Tubulin is the major constituent of microtubules, a cylinder consisting of laterally associated linear protofilaments composed of alpha- and beta-tubulin heterodimers. Microtubules grow by the addition of GTP-tubulin dimers to the microtubule end, where a stabilizing cap forms. Below the cap, tubulin dimers are in GDP-bound state, owing to GTPase activity of alpha-tubulin.</text>
</comment>
<evidence type="ECO:0000256" key="3">
    <source>
        <dbReference type="ARBA" id="ARBA00009636"/>
    </source>
</evidence>
<proteinExistence type="inferred from homology"/>
<dbReference type="GO" id="GO:0016787">
    <property type="term" value="F:hydrolase activity"/>
    <property type="evidence" value="ECO:0007669"/>
    <property type="project" value="UniProtKB-KW"/>
</dbReference>
<dbReference type="Gene3D" id="1.10.287.600">
    <property type="entry name" value="Helix hairpin bin"/>
    <property type="match status" value="1"/>
</dbReference>
<dbReference type="PROSITE" id="PS00227">
    <property type="entry name" value="TUBULIN"/>
    <property type="match status" value="1"/>
</dbReference>
<dbReference type="Gene3D" id="3.40.50.1440">
    <property type="entry name" value="Tubulin/FtsZ, GTPase domain"/>
    <property type="match status" value="1"/>
</dbReference>
<dbReference type="InterPro" id="IPR003008">
    <property type="entry name" value="Tubulin_FtsZ_GTPase"/>
</dbReference>
<evidence type="ECO:0000256" key="2">
    <source>
        <dbReference type="ARBA" id="ARBA00004245"/>
    </source>
</evidence>
<dbReference type="PRINTS" id="PR01162">
    <property type="entry name" value="ALPHATUBULIN"/>
</dbReference>
<dbReference type="AlphaFoldDB" id="A0A9N9RL22"/>
<dbReference type="Pfam" id="PF03953">
    <property type="entry name" value="Tubulin_C"/>
    <property type="match status" value="1"/>
</dbReference>
<comment type="similarity">
    <text evidence="3 15">Belongs to the tubulin family.</text>
</comment>
<evidence type="ECO:0000259" key="16">
    <source>
        <dbReference type="SMART" id="SM00864"/>
    </source>
</evidence>
<feature type="domain" description="Tubulin/FtsZ GTPase" evidence="16">
    <location>
        <begin position="67"/>
        <end position="264"/>
    </location>
</feature>
<dbReference type="SMART" id="SM00864">
    <property type="entry name" value="Tubulin"/>
    <property type="match status" value="1"/>
</dbReference>
<keyword evidence="7" id="KW-0479">Metal-binding</keyword>
<reference evidence="18" key="2">
    <citation type="submission" date="2022-10" db="EMBL/GenBank/DDBJ databases">
        <authorList>
            <consortium name="ENA_rothamsted_submissions"/>
            <consortium name="culmorum"/>
            <person name="King R."/>
        </authorList>
    </citation>
    <scope>NUCLEOTIDE SEQUENCE</scope>
</reference>
<dbReference type="SUPFAM" id="SSF55307">
    <property type="entry name" value="Tubulin C-terminal domain-like"/>
    <property type="match status" value="1"/>
</dbReference>
<dbReference type="Proteomes" id="UP001153620">
    <property type="component" value="Chromosome 1"/>
</dbReference>
<keyword evidence="11 15" id="KW-0342">GTP-binding</keyword>
<accession>A0A9N9RL22</accession>
<dbReference type="Pfam" id="PF00091">
    <property type="entry name" value="Tubulin"/>
    <property type="match status" value="1"/>
</dbReference>
<dbReference type="PRINTS" id="PR01161">
    <property type="entry name" value="TUBULIN"/>
</dbReference>
<evidence type="ECO:0000256" key="10">
    <source>
        <dbReference type="ARBA" id="ARBA00022842"/>
    </source>
</evidence>
<keyword evidence="9" id="KW-0378">Hydrolase</keyword>